<protein>
    <submittedName>
        <fullName evidence="1">Uncharacterized protein</fullName>
    </submittedName>
</protein>
<name>A0ABY0ZJC4_9PSED</name>
<dbReference type="RefSeq" id="WP_053189441.1">
    <property type="nucleotide sequence ID" value="NZ_FNTT01000002.1"/>
</dbReference>
<organism evidence="1 2">
    <name type="scientific">Pseudomonas kilonensis</name>
    <dbReference type="NCBI Taxonomy" id="132476"/>
    <lineage>
        <taxon>Bacteria</taxon>
        <taxon>Pseudomonadati</taxon>
        <taxon>Pseudomonadota</taxon>
        <taxon>Gammaproteobacteria</taxon>
        <taxon>Pseudomonadales</taxon>
        <taxon>Pseudomonadaceae</taxon>
        <taxon>Pseudomonas</taxon>
    </lineage>
</organism>
<reference evidence="1 2" key="1">
    <citation type="submission" date="2016-10" db="EMBL/GenBank/DDBJ databases">
        <authorList>
            <person name="Varghese N."/>
            <person name="Submissions S."/>
        </authorList>
    </citation>
    <scope>NUCLEOTIDE SEQUENCE [LARGE SCALE GENOMIC DNA]</scope>
    <source>
        <strain evidence="1 2">BS3780</strain>
    </source>
</reference>
<dbReference type="Proteomes" id="UP000183915">
    <property type="component" value="Unassembled WGS sequence"/>
</dbReference>
<gene>
    <name evidence="1" type="ORF">SAMN04490188_5908</name>
</gene>
<sequence length="75" mass="8790">MPDVRNFEISYTKDGERKTFVEQADHFYEDDEWLLVAQRFNIPLKDQPLGDRTPQTFKTLCIGSGYTDVSYIEIP</sequence>
<keyword evidence="2" id="KW-1185">Reference proteome</keyword>
<proteinExistence type="predicted"/>
<accession>A0ABY0ZJC4</accession>
<evidence type="ECO:0000313" key="2">
    <source>
        <dbReference type="Proteomes" id="UP000183915"/>
    </source>
</evidence>
<dbReference type="EMBL" id="FNTT01000002">
    <property type="protein sequence ID" value="SEE81765.1"/>
    <property type="molecule type" value="Genomic_DNA"/>
</dbReference>
<comment type="caution">
    <text evidence="1">The sequence shown here is derived from an EMBL/GenBank/DDBJ whole genome shotgun (WGS) entry which is preliminary data.</text>
</comment>
<evidence type="ECO:0000313" key="1">
    <source>
        <dbReference type="EMBL" id="SEE81765.1"/>
    </source>
</evidence>